<proteinExistence type="predicted"/>
<dbReference type="PROSITE" id="PS50196">
    <property type="entry name" value="RANBD1"/>
    <property type="match status" value="1"/>
</dbReference>
<reference evidence="3" key="1">
    <citation type="submission" date="2021-10" db="EMBL/GenBank/DDBJ databases">
        <title>Tropical sea cucumber genome reveals ecological adaptation and Cuvierian tubules defense mechanism.</title>
        <authorList>
            <person name="Chen T."/>
        </authorList>
    </citation>
    <scope>NUCLEOTIDE SEQUENCE</scope>
    <source>
        <strain evidence="3">Nanhai2018</strain>
        <tissue evidence="3">Muscle</tissue>
    </source>
</reference>
<feature type="compositionally biased region" description="Acidic residues" evidence="1">
    <location>
        <begin position="1091"/>
        <end position="1101"/>
    </location>
</feature>
<gene>
    <name evidence="3" type="ORF">HOLleu_09384</name>
</gene>
<dbReference type="SUPFAM" id="SSF50729">
    <property type="entry name" value="PH domain-like"/>
    <property type="match status" value="1"/>
</dbReference>
<dbReference type="GO" id="GO:0005096">
    <property type="term" value="F:GTPase activator activity"/>
    <property type="evidence" value="ECO:0007669"/>
    <property type="project" value="TreeGrafter"/>
</dbReference>
<accession>A0A9Q1CDD0</accession>
<comment type="caution">
    <text evidence="3">The sequence shown here is derived from an EMBL/GenBank/DDBJ whole genome shotgun (WGS) entry which is preliminary data.</text>
</comment>
<evidence type="ECO:0000256" key="1">
    <source>
        <dbReference type="SAM" id="MobiDB-lite"/>
    </source>
</evidence>
<dbReference type="OrthoDB" id="10072349at2759"/>
<dbReference type="Gene3D" id="2.30.29.30">
    <property type="entry name" value="Pleckstrin-homology domain (PH domain)/Phosphotyrosine-binding domain (PTB)"/>
    <property type="match status" value="2"/>
</dbReference>
<feature type="region of interest" description="Disordered" evidence="1">
    <location>
        <begin position="104"/>
        <end position="131"/>
    </location>
</feature>
<organism evidence="3 4">
    <name type="scientific">Holothuria leucospilota</name>
    <name type="common">Black long sea cucumber</name>
    <name type="synonym">Mertensiothuria leucospilota</name>
    <dbReference type="NCBI Taxonomy" id="206669"/>
    <lineage>
        <taxon>Eukaryota</taxon>
        <taxon>Metazoa</taxon>
        <taxon>Echinodermata</taxon>
        <taxon>Eleutherozoa</taxon>
        <taxon>Echinozoa</taxon>
        <taxon>Holothuroidea</taxon>
        <taxon>Aspidochirotacea</taxon>
        <taxon>Aspidochirotida</taxon>
        <taxon>Holothuriidae</taxon>
        <taxon>Holothuria</taxon>
    </lineage>
</organism>
<dbReference type="EMBL" id="JAIZAY010000004">
    <property type="protein sequence ID" value="KAJ8042594.1"/>
    <property type="molecule type" value="Genomic_DNA"/>
</dbReference>
<protein>
    <submittedName>
        <fullName evidence="3">Ran-specific GTPase-activating protein</fullName>
    </submittedName>
</protein>
<sequence>MLGETTPCLQGAEVMMGQRSTTGPICTHYYIGLYSTKYKVSNMASKEGSKFKSKLDIKCGYCQISMRRDRLAGHTKQQHPGCSKKEMGEVQSRSLKDMLMKKSPQIKPTEQVGPRDSADCNSGGERGEKRKCEENEINIVNKRQKRDETEVEEMKNSLDSMPNTPTADVDKPTSISAKLDEVLFKLSELQVKPEAPFTHEKQKETANTDFMKEIEALQIIIQASKTIRRVCDLAGLTPDEDNNILSCDVCCAAGRLKSRAGSGSFSYDFTSGVNFTKVHQPATFSNLKRSVARHIETRAHTRNLTIQGEENEWRRKMRVQEQSVGVILGKQCYRLLKYCRPFSDYEVDLKLLSDANVKVGNLNHSRKFAAGLRPAFAEAINNRLKVYINTPLEATHASPPIGIAADKLTAKRRTGQMYAGILFTPGMDSLLTPVSLGVTSVTRHDGDGIAEDISDMCKTYSIHSDQLAGFGFDGQYFHLKVPEKLKEKLSLDESVGFIWDPAHLLQLADKDTRKECQWIDDICKDIAAVLSKFSFGKTFEEAITRASELGLAFKAPQWFSDTRFAAYAHGVFRNFIDNYQVVRQVLGKIAESDDQRAGDACSLLRRIRTLEFAIKLLICCDFYSLTGSLSQSLQLVDHPVWLKMKAVDEYLEALKELCKDKAALPSYNKYESELTKGVFHTQPLLAVDVGLHLPHRQTRAHTGDAQEQLELRTKIEVTLGKATFLAENMIRHVNERFNAEYRNKLQQKQKAASLWPILKRAQSATNEAEMISSSEVETLSSMHPLHAEETRNLCANIYRNRAVLQDCSTEIALYHQVFSQPDLSVGASHVLQKIAKIFCSSPPESIVESMGSIIDKICTVRGGSKTSTNKSDVKDISDELITHWNGPHISNCESIVKQALNIHFKGGPWHFISLDEETPSSPDIHFEPIVKLAPIDIKTLEEDEDILLKLRARLYRYDNESDPPEWKERVATDMVLKPNCGSNKAWVWHTPADFADEEAKAETLAIRFGNAEHAKEFKEAFEKCQKELASLSDEKKDDEKEEGSKKEEVKAEGEESKDETSKQVNGEDKTTDEVTEKLEEMSVKEKKNEGSEETNEEEASKDEESKNSN</sequence>
<dbReference type="GO" id="GO:0005643">
    <property type="term" value="C:nuclear pore"/>
    <property type="evidence" value="ECO:0007669"/>
    <property type="project" value="TreeGrafter"/>
</dbReference>
<dbReference type="InterPro" id="IPR045256">
    <property type="entry name" value="RanBP1_RanBD"/>
</dbReference>
<dbReference type="Pfam" id="PF00638">
    <property type="entry name" value="Ran_BP1"/>
    <property type="match status" value="2"/>
</dbReference>
<dbReference type="Proteomes" id="UP001152320">
    <property type="component" value="Chromosome 4"/>
</dbReference>
<dbReference type="SMART" id="SM00160">
    <property type="entry name" value="RanBD"/>
    <property type="match status" value="1"/>
</dbReference>
<keyword evidence="4" id="KW-1185">Reference proteome</keyword>
<feature type="compositionally biased region" description="Basic and acidic residues" evidence="1">
    <location>
        <begin position="1031"/>
        <end position="1090"/>
    </location>
</feature>
<evidence type="ECO:0000313" key="3">
    <source>
        <dbReference type="EMBL" id="KAJ8042594.1"/>
    </source>
</evidence>
<dbReference type="InterPro" id="IPR011993">
    <property type="entry name" value="PH-like_dom_sf"/>
</dbReference>
<dbReference type="PANTHER" id="PTHR23138">
    <property type="entry name" value="RAN BINDING PROTEIN"/>
    <property type="match status" value="1"/>
</dbReference>
<dbReference type="InterPro" id="IPR045255">
    <property type="entry name" value="RanBP1-like"/>
</dbReference>
<feature type="domain" description="RanBD1" evidence="2">
    <location>
        <begin position="925"/>
        <end position="1030"/>
    </location>
</feature>
<dbReference type="InterPro" id="IPR000156">
    <property type="entry name" value="Ran_bind_dom"/>
</dbReference>
<dbReference type="GO" id="GO:0005737">
    <property type="term" value="C:cytoplasm"/>
    <property type="evidence" value="ECO:0007669"/>
    <property type="project" value="TreeGrafter"/>
</dbReference>
<feature type="region of interest" description="Disordered" evidence="1">
    <location>
        <begin position="1031"/>
        <end position="1109"/>
    </location>
</feature>
<dbReference type="GO" id="GO:0006913">
    <property type="term" value="P:nucleocytoplasmic transport"/>
    <property type="evidence" value="ECO:0007669"/>
    <property type="project" value="InterPro"/>
</dbReference>
<name>A0A9Q1CDD0_HOLLE</name>
<dbReference type="AlphaFoldDB" id="A0A9Q1CDD0"/>
<feature type="compositionally biased region" description="Basic and acidic residues" evidence="1">
    <location>
        <begin position="83"/>
        <end position="92"/>
    </location>
</feature>
<evidence type="ECO:0000259" key="2">
    <source>
        <dbReference type="PROSITE" id="PS50196"/>
    </source>
</evidence>
<dbReference type="CDD" id="cd13179">
    <property type="entry name" value="RanBD_RanBP1"/>
    <property type="match status" value="1"/>
</dbReference>
<evidence type="ECO:0000313" key="4">
    <source>
        <dbReference type="Proteomes" id="UP001152320"/>
    </source>
</evidence>
<dbReference type="PANTHER" id="PTHR23138:SF94">
    <property type="entry name" value="RAN BINDING PROTEIN 1"/>
    <property type="match status" value="1"/>
</dbReference>
<feature type="region of interest" description="Disordered" evidence="1">
    <location>
        <begin position="72"/>
        <end position="92"/>
    </location>
</feature>